<feature type="region of interest" description="Disordered" evidence="10">
    <location>
        <begin position="1"/>
        <end position="110"/>
    </location>
</feature>
<evidence type="ECO:0000256" key="2">
    <source>
        <dbReference type="ARBA" id="ARBA00007251"/>
    </source>
</evidence>
<comment type="similarity">
    <text evidence="2 9">Belongs to the eIF-2B alpha/beta/delta subunits family.</text>
</comment>
<dbReference type="OrthoDB" id="10254737at2759"/>
<reference evidence="11 12" key="1">
    <citation type="journal article" date="2018" name="MBio">
        <title>Comparative Genomics Reveals the Core Gene Toolbox for the Fungus-Insect Symbiosis.</title>
        <authorList>
            <person name="Wang Y."/>
            <person name="Stata M."/>
            <person name="Wang W."/>
            <person name="Stajich J.E."/>
            <person name="White M.M."/>
            <person name="Moncalvo J.M."/>
        </authorList>
    </citation>
    <scope>NUCLEOTIDE SEQUENCE [LARGE SCALE GENOMIC DNA]</scope>
    <source>
        <strain evidence="11 12">SWE-8-4</strain>
    </source>
</reference>
<dbReference type="InterPro" id="IPR000649">
    <property type="entry name" value="IF-2B-related"/>
</dbReference>
<feature type="compositionally biased region" description="Basic and acidic residues" evidence="10">
    <location>
        <begin position="28"/>
        <end position="48"/>
    </location>
</feature>
<keyword evidence="3" id="KW-0963">Cytoplasm</keyword>
<evidence type="ECO:0000313" key="11">
    <source>
        <dbReference type="EMBL" id="PVU97609.1"/>
    </source>
</evidence>
<accession>A0A2T9YZ72</accession>
<evidence type="ECO:0000256" key="1">
    <source>
        <dbReference type="ARBA" id="ARBA00004514"/>
    </source>
</evidence>
<dbReference type="PANTHER" id="PTHR10233:SF14">
    <property type="entry name" value="TRANSLATION INITIATION FACTOR EIF-2B SUBUNIT DELTA"/>
    <property type="match status" value="1"/>
</dbReference>
<evidence type="ECO:0000256" key="8">
    <source>
        <dbReference type="ARBA" id="ARBA00046432"/>
    </source>
</evidence>
<keyword evidence="12" id="KW-1185">Reference proteome</keyword>
<evidence type="ECO:0000256" key="3">
    <source>
        <dbReference type="ARBA" id="ARBA00022490"/>
    </source>
</evidence>
<evidence type="ECO:0000256" key="5">
    <source>
        <dbReference type="ARBA" id="ARBA00022917"/>
    </source>
</evidence>
<dbReference type="InterPro" id="IPR042529">
    <property type="entry name" value="IF_2B-like_C"/>
</dbReference>
<dbReference type="InterPro" id="IPR037171">
    <property type="entry name" value="NagB/RpiA_transferase-like"/>
</dbReference>
<dbReference type="EMBL" id="MBFR01000009">
    <property type="protein sequence ID" value="PVU97609.1"/>
    <property type="molecule type" value="Genomic_DNA"/>
</dbReference>
<comment type="subunit">
    <text evidence="8">Component of the translation initiation factor 2B (eIF2B) complex which is a heterodecamer of two sets of five different subunits: alpha, beta, gamma, delta and epsilon. Subunits alpha, beta and delta comprise a regulatory subcomplex and subunits epsilon and gamma comprise a catalytic subcomplex. Within the complex, the hexameric regulatory complex resides at the center, with the two heterodimeric catalytic subcomplexes bound on opposite sides.</text>
</comment>
<comment type="subcellular location">
    <subcellularLocation>
        <location evidence="1">Cytoplasm</location>
        <location evidence="1">Cytosol</location>
    </subcellularLocation>
</comment>
<dbReference type="Pfam" id="PF01008">
    <property type="entry name" value="IF-2B"/>
    <property type="match status" value="2"/>
</dbReference>
<dbReference type="SUPFAM" id="SSF100950">
    <property type="entry name" value="NagB/RpiA/CoA transferase-like"/>
    <property type="match status" value="1"/>
</dbReference>
<protein>
    <recommendedName>
        <fullName evidence="6">Translation initiation factor eIF2B subunit delta</fullName>
    </recommendedName>
    <alternativeName>
        <fullName evidence="7">eIF2B GDP-GTP exchange factor subunit delta</fullName>
    </alternativeName>
</protein>
<dbReference type="Proteomes" id="UP000245383">
    <property type="component" value="Unassembled WGS sequence"/>
</dbReference>
<sequence>MSDSNPQTTSTNSSKPSAATASGSLPKSKADLKAERALLHKQRLEKLGVTEASTASQKNMTKQERRQLQEDQRAAKSEAQASNHTTSKKHTALPSDDKQKKPSASQTPLKDQVIPLLQSSFNNISLTTSPNPQAIGSFSHSATSSQLTNSVLNEMAIESILIAEKKIKMFEHLDEPLGRPFNGSSVNKWRGSSLLFDQNSSPSNPASKTKPTFAIHPVIKSIGLRMACSDLNSSNERTQAMLEAFCIVINDYKTPLHNTMARHLQTYLNPQISYLVQMRPLSIGMGNAIRWLKEQISLLDIDKDENSNKTYLVDLINEYIHERIIAAVQSIAVSGSSKINDGDVILTYGYSNSVFNLLSYAFKKKKTNFSVIVVDNRNDISGQKMVRELISLGMARRNDLFYSSNQNDISSFSIDQSEDDPSSRNNSVSYALITALGYLIKQVTKVILGVEAMMGNGAILCRVGTSMVALAAHTSRVPVLAACETYKFTDKVQLDSVVNNELANPESLIWIPAESDQNWIKFNSQSEKLYLPSSIASCMDYSPLPSNRFSAWPTLNNRRTLSDYSTLAKPDSISAESNPHINVHYMSKGRAIANMTSSSAVTTAATKNSNFADRASVMNPLDKDSAQNKWNLLEKENPLANWREQPNLKLLNITRDITPSEFVSVVITEVGLIPTTSIPVVLREYKI</sequence>
<evidence type="ECO:0000256" key="10">
    <source>
        <dbReference type="SAM" id="MobiDB-lite"/>
    </source>
</evidence>
<dbReference type="PANTHER" id="PTHR10233">
    <property type="entry name" value="TRANSLATION INITIATION FACTOR EIF-2B"/>
    <property type="match status" value="1"/>
</dbReference>
<feature type="compositionally biased region" description="Polar residues" evidence="10">
    <location>
        <begin position="51"/>
        <end position="60"/>
    </location>
</feature>
<organism evidence="11 12">
    <name type="scientific">Smittium simulii</name>
    <dbReference type="NCBI Taxonomy" id="133385"/>
    <lineage>
        <taxon>Eukaryota</taxon>
        <taxon>Fungi</taxon>
        <taxon>Fungi incertae sedis</taxon>
        <taxon>Zoopagomycota</taxon>
        <taxon>Kickxellomycotina</taxon>
        <taxon>Harpellomycetes</taxon>
        <taxon>Harpellales</taxon>
        <taxon>Legeriomycetaceae</taxon>
        <taxon>Smittium</taxon>
    </lineage>
</organism>
<name>A0A2T9YZ72_9FUNG</name>
<keyword evidence="5" id="KW-0648">Protein biosynthesis</keyword>
<dbReference type="GO" id="GO:0005829">
    <property type="term" value="C:cytosol"/>
    <property type="evidence" value="ECO:0007669"/>
    <property type="project" value="UniProtKB-SubCell"/>
</dbReference>
<gene>
    <name evidence="11" type="ORF">BB561_000464</name>
</gene>
<evidence type="ECO:0000256" key="9">
    <source>
        <dbReference type="RuleBase" id="RU003814"/>
    </source>
</evidence>
<proteinExistence type="inferred from homology"/>
<evidence type="ECO:0000256" key="7">
    <source>
        <dbReference type="ARBA" id="ARBA00044356"/>
    </source>
</evidence>
<dbReference type="AlphaFoldDB" id="A0A2T9YZ72"/>
<dbReference type="GO" id="GO:0003743">
    <property type="term" value="F:translation initiation factor activity"/>
    <property type="evidence" value="ECO:0007669"/>
    <property type="project" value="UniProtKB-KW"/>
</dbReference>
<keyword evidence="4" id="KW-0396">Initiation factor</keyword>
<evidence type="ECO:0000256" key="4">
    <source>
        <dbReference type="ARBA" id="ARBA00022540"/>
    </source>
</evidence>
<feature type="compositionally biased region" description="Polar residues" evidence="10">
    <location>
        <begin position="1"/>
        <end position="25"/>
    </location>
</feature>
<comment type="caution">
    <text evidence="11">The sequence shown here is derived from an EMBL/GenBank/DDBJ whole genome shotgun (WGS) entry which is preliminary data.</text>
</comment>
<evidence type="ECO:0000313" key="12">
    <source>
        <dbReference type="Proteomes" id="UP000245383"/>
    </source>
</evidence>
<feature type="compositionally biased region" description="Basic and acidic residues" evidence="10">
    <location>
        <begin position="61"/>
        <end position="76"/>
    </location>
</feature>
<dbReference type="STRING" id="133385.A0A2T9YZ72"/>
<evidence type="ECO:0000256" key="6">
    <source>
        <dbReference type="ARBA" id="ARBA00044147"/>
    </source>
</evidence>
<dbReference type="Gene3D" id="3.40.50.10470">
    <property type="entry name" value="Translation initiation factor eif-2b, domain 2"/>
    <property type="match status" value="1"/>
</dbReference>